<dbReference type="InterPro" id="IPR002347">
    <property type="entry name" value="SDR_fam"/>
</dbReference>
<dbReference type="GO" id="GO:0032787">
    <property type="term" value="P:monocarboxylic acid metabolic process"/>
    <property type="evidence" value="ECO:0007669"/>
    <property type="project" value="UniProtKB-ARBA"/>
</dbReference>
<dbReference type="PRINTS" id="PR00081">
    <property type="entry name" value="GDHRDH"/>
</dbReference>
<evidence type="ECO:0000256" key="1">
    <source>
        <dbReference type="ARBA" id="ARBA00006484"/>
    </source>
</evidence>
<keyword evidence="2" id="KW-0560">Oxidoreductase</keyword>
<evidence type="ECO:0000313" key="3">
    <source>
        <dbReference type="EMBL" id="RAI27540.1"/>
    </source>
</evidence>
<dbReference type="InterPro" id="IPR050259">
    <property type="entry name" value="SDR"/>
</dbReference>
<dbReference type="GO" id="GO:0016491">
    <property type="term" value="F:oxidoreductase activity"/>
    <property type="evidence" value="ECO:0007669"/>
    <property type="project" value="UniProtKB-KW"/>
</dbReference>
<keyword evidence="4" id="KW-1185">Reference proteome</keyword>
<dbReference type="EMBL" id="NPEV01000017">
    <property type="protein sequence ID" value="RAI27540.1"/>
    <property type="molecule type" value="Genomic_DNA"/>
</dbReference>
<dbReference type="PANTHER" id="PTHR42879:SF2">
    <property type="entry name" value="3-OXOACYL-[ACYL-CARRIER-PROTEIN] REDUCTASE FABG"/>
    <property type="match status" value="1"/>
</dbReference>
<evidence type="ECO:0000313" key="4">
    <source>
        <dbReference type="Proteomes" id="UP000249299"/>
    </source>
</evidence>
<comment type="caution">
    <text evidence="3">The sequence shown here is derived from an EMBL/GenBank/DDBJ whole genome shotgun (WGS) entry which is preliminary data.</text>
</comment>
<dbReference type="PANTHER" id="PTHR42879">
    <property type="entry name" value="3-OXOACYL-(ACYL-CARRIER-PROTEIN) REDUCTASE"/>
    <property type="match status" value="1"/>
</dbReference>
<dbReference type="AlphaFoldDB" id="A0A327JM35"/>
<accession>A0A327JM35</accession>
<dbReference type="PROSITE" id="PS00061">
    <property type="entry name" value="ADH_SHORT"/>
    <property type="match status" value="1"/>
</dbReference>
<reference evidence="3 4" key="1">
    <citation type="submission" date="2017-07" db="EMBL/GenBank/DDBJ databases">
        <title>Draft Genome Sequences of Select Purple Nonsulfur Bacteria.</title>
        <authorList>
            <person name="Lasarre B."/>
            <person name="Mckinlay J.B."/>
        </authorList>
    </citation>
    <scope>NUCLEOTIDE SEQUENCE [LARGE SCALE GENOMIC DNA]</scope>
    <source>
        <strain evidence="3 4">DSM 11290</strain>
    </source>
</reference>
<name>A0A327JM35_9HYPH</name>
<dbReference type="Gene3D" id="3.40.50.720">
    <property type="entry name" value="NAD(P)-binding Rossmann-like Domain"/>
    <property type="match status" value="1"/>
</dbReference>
<dbReference type="PRINTS" id="PR00080">
    <property type="entry name" value="SDRFAMILY"/>
</dbReference>
<evidence type="ECO:0000256" key="2">
    <source>
        <dbReference type="ARBA" id="ARBA00023002"/>
    </source>
</evidence>
<dbReference type="FunFam" id="3.40.50.720:FF:000173">
    <property type="entry name" value="3-oxoacyl-[acyl-carrier protein] reductase"/>
    <property type="match status" value="1"/>
</dbReference>
<sequence length="249" mass="25775">MRFSGRIALVTGAAHGLGRRMALDLAKEGAAVAVNDVNADAARRTADEIVAAGGKAAPVIADVSDSAAVARMVEEVGAALSGSLDILINNAGIGDFVSWPEITDAKWRRLIDIHLTGTFNCCRAVLPGMIERRYGKVLNISSVAGKRGDFLGNAHYTAAKAGIIGLTKSLAADVAAKGVNVNALAPGLVRTELTDEMSPELKANTISRIAIGRLGEPEEISNAALFLVSDAASYIVGETLSVNGGSYMD</sequence>
<dbReference type="InterPro" id="IPR020904">
    <property type="entry name" value="Sc_DH/Rdtase_CS"/>
</dbReference>
<dbReference type="Proteomes" id="UP000249299">
    <property type="component" value="Unassembled WGS sequence"/>
</dbReference>
<proteinExistence type="inferred from homology"/>
<dbReference type="InterPro" id="IPR036291">
    <property type="entry name" value="NAD(P)-bd_dom_sf"/>
</dbReference>
<dbReference type="OrthoDB" id="198783at2"/>
<evidence type="ECO:0008006" key="5">
    <source>
        <dbReference type="Google" id="ProtNLM"/>
    </source>
</evidence>
<gene>
    <name evidence="3" type="ORF">CH339_09895</name>
</gene>
<comment type="similarity">
    <text evidence="1">Belongs to the short-chain dehydrogenases/reductases (SDR) family.</text>
</comment>
<dbReference type="NCBIfam" id="NF009466">
    <property type="entry name" value="PRK12826.1-2"/>
    <property type="match status" value="1"/>
</dbReference>
<organism evidence="3 4">
    <name type="scientific">Rhodobium orientis</name>
    <dbReference type="NCBI Taxonomy" id="34017"/>
    <lineage>
        <taxon>Bacteria</taxon>
        <taxon>Pseudomonadati</taxon>
        <taxon>Pseudomonadota</taxon>
        <taxon>Alphaproteobacteria</taxon>
        <taxon>Hyphomicrobiales</taxon>
        <taxon>Rhodobiaceae</taxon>
        <taxon>Rhodobium</taxon>
    </lineage>
</organism>
<protein>
    <recommendedName>
        <fullName evidence="5">3-oxoacyl-ACP reductase</fullName>
    </recommendedName>
</protein>
<dbReference type="Pfam" id="PF13561">
    <property type="entry name" value="adh_short_C2"/>
    <property type="match status" value="1"/>
</dbReference>
<dbReference type="SUPFAM" id="SSF51735">
    <property type="entry name" value="NAD(P)-binding Rossmann-fold domains"/>
    <property type="match status" value="1"/>
</dbReference>